<dbReference type="AlphaFoldDB" id="A0A5C6DGQ0"/>
<proteinExistence type="predicted"/>
<comment type="caution">
    <text evidence="1">The sequence shown here is derived from an EMBL/GenBank/DDBJ whole genome shotgun (WGS) entry which is preliminary data.</text>
</comment>
<dbReference type="EMBL" id="SJPV01000007">
    <property type="protein sequence ID" value="TWU34901.1"/>
    <property type="molecule type" value="Genomic_DNA"/>
</dbReference>
<organism evidence="1 2">
    <name type="scientific">Novipirellula artificiosorum</name>
    <dbReference type="NCBI Taxonomy" id="2528016"/>
    <lineage>
        <taxon>Bacteria</taxon>
        <taxon>Pseudomonadati</taxon>
        <taxon>Planctomycetota</taxon>
        <taxon>Planctomycetia</taxon>
        <taxon>Pirellulales</taxon>
        <taxon>Pirellulaceae</taxon>
        <taxon>Novipirellula</taxon>
    </lineage>
</organism>
<evidence type="ECO:0000313" key="1">
    <source>
        <dbReference type="EMBL" id="TWU34901.1"/>
    </source>
</evidence>
<keyword evidence="2" id="KW-1185">Reference proteome</keyword>
<reference evidence="1 2" key="1">
    <citation type="submission" date="2019-02" db="EMBL/GenBank/DDBJ databases">
        <title>Deep-cultivation of Planctomycetes and their phenomic and genomic characterization uncovers novel biology.</title>
        <authorList>
            <person name="Wiegand S."/>
            <person name="Jogler M."/>
            <person name="Boedeker C."/>
            <person name="Pinto D."/>
            <person name="Vollmers J."/>
            <person name="Rivas-Marin E."/>
            <person name="Kohn T."/>
            <person name="Peeters S.H."/>
            <person name="Heuer A."/>
            <person name="Rast P."/>
            <person name="Oberbeckmann S."/>
            <person name="Bunk B."/>
            <person name="Jeske O."/>
            <person name="Meyerdierks A."/>
            <person name="Storesund J.E."/>
            <person name="Kallscheuer N."/>
            <person name="Luecker S."/>
            <person name="Lage O.M."/>
            <person name="Pohl T."/>
            <person name="Merkel B.J."/>
            <person name="Hornburger P."/>
            <person name="Mueller R.-W."/>
            <person name="Bruemmer F."/>
            <person name="Labrenz M."/>
            <person name="Spormann A.M."/>
            <person name="Op Den Camp H."/>
            <person name="Overmann J."/>
            <person name="Amann R."/>
            <person name="Jetten M.S.M."/>
            <person name="Mascher T."/>
            <person name="Medema M.H."/>
            <person name="Devos D.P."/>
            <person name="Kaster A.-K."/>
            <person name="Ovreas L."/>
            <person name="Rohde M."/>
            <person name="Galperin M.Y."/>
            <person name="Jogler C."/>
        </authorList>
    </citation>
    <scope>NUCLEOTIDE SEQUENCE [LARGE SCALE GENOMIC DNA]</scope>
    <source>
        <strain evidence="1 2">Poly41</strain>
    </source>
</reference>
<evidence type="ECO:0000313" key="2">
    <source>
        <dbReference type="Proteomes" id="UP000319143"/>
    </source>
</evidence>
<name>A0A5C6DGQ0_9BACT</name>
<protein>
    <submittedName>
        <fullName evidence="1">Uncharacterized protein</fullName>
    </submittedName>
</protein>
<dbReference type="Proteomes" id="UP000319143">
    <property type="component" value="Unassembled WGS sequence"/>
</dbReference>
<gene>
    <name evidence="1" type="ORF">Poly41_40440</name>
</gene>
<accession>A0A5C6DGQ0</accession>
<sequence length="95" mass="10330">MLPAFLQSQTETNANGCKTQKVLPVFLLSLTVVLSASVAPPALVEDWLDDVSVPEAHFAKQPEVVHQMRVLDGSLRRAPTAKCVMRHPPKACSLP</sequence>